<organism evidence="9 10">
    <name type="scientific">Fusicatenibacter faecihominis</name>
    <dbReference type="NCBI Taxonomy" id="2881276"/>
    <lineage>
        <taxon>Bacteria</taxon>
        <taxon>Bacillati</taxon>
        <taxon>Bacillota</taxon>
        <taxon>Clostridia</taxon>
        <taxon>Lachnospirales</taxon>
        <taxon>Lachnospiraceae</taxon>
        <taxon>Fusicatenibacter</taxon>
    </lineage>
</organism>
<dbReference type="GO" id="GO:0005886">
    <property type="term" value="C:plasma membrane"/>
    <property type="evidence" value="ECO:0007669"/>
    <property type="project" value="UniProtKB-SubCell"/>
</dbReference>
<dbReference type="Proteomes" id="UP001197875">
    <property type="component" value="Unassembled WGS sequence"/>
</dbReference>
<evidence type="ECO:0000256" key="5">
    <source>
        <dbReference type="ARBA" id="ARBA00022989"/>
    </source>
</evidence>
<comment type="similarity">
    <text evidence="7">Belongs to the binding-protein-dependent transport system permease family.</text>
</comment>
<name>A0AAE3DQ11_9FIRM</name>
<accession>A0AAE3DQ11</accession>
<feature type="transmembrane region" description="Helical" evidence="7">
    <location>
        <begin position="201"/>
        <end position="221"/>
    </location>
</feature>
<dbReference type="InterPro" id="IPR000515">
    <property type="entry name" value="MetI-like"/>
</dbReference>
<dbReference type="PANTHER" id="PTHR43744">
    <property type="entry name" value="ABC TRANSPORTER PERMEASE PROTEIN MG189-RELATED-RELATED"/>
    <property type="match status" value="1"/>
</dbReference>
<feature type="transmembrane region" description="Helical" evidence="7">
    <location>
        <begin position="21"/>
        <end position="44"/>
    </location>
</feature>
<evidence type="ECO:0000256" key="3">
    <source>
        <dbReference type="ARBA" id="ARBA00022475"/>
    </source>
</evidence>
<sequence length="302" mass="33748">MKKNTAPKGIKIKMSREEIAYQIFIAVVVGLLVLCCLIPFLYVVGMSFTSEGEMIQRNFFVIIPQKPILAAYEYLLKNKDFFSGMGITIVRTAMGVCTALILTVPVGYILAIGDLPFKNGIMVFFITTMVLSGGIIPTYILYRDLHLLNSFWVYIVPSLANTYGILVCKLFVEGIPMDIMESAQLDGANERQKMIHIAIPLLKPTLCALGLFAAVAHWNSWMDAMIYNSRNSAVWPAQFVIRNLLQKSNNADIMKNINTYAKMTSESMKMASVILAVLPILCVYPFLQKYFVKGMYTGSVKG</sequence>
<keyword evidence="10" id="KW-1185">Reference proteome</keyword>
<keyword evidence="4 7" id="KW-0812">Transmembrane</keyword>
<dbReference type="Pfam" id="PF00528">
    <property type="entry name" value="BPD_transp_1"/>
    <property type="match status" value="1"/>
</dbReference>
<dbReference type="PANTHER" id="PTHR43744:SF9">
    <property type="entry name" value="POLYGALACTURONAN_RHAMNOGALACTURONAN TRANSPORT SYSTEM PERMEASE PROTEIN YTCP"/>
    <property type="match status" value="1"/>
</dbReference>
<comment type="caution">
    <text evidence="9">The sequence shown here is derived from an EMBL/GenBank/DDBJ whole genome shotgun (WGS) entry which is preliminary data.</text>
</comment>
<dbReference type="EMBL" id="JAJEPR010000001">
    <property type="protein sequence ID" value="MCC2188363.1"/>
    <property type="molecule type" value="Genomic_DNA"/>
</dbReference>
<feature type="domain" description="ABC transmembrane type-1" evidence="8">
    <location>
        <begin position="85"/>
        <end position="281"/>
    </location>
</feature>
<dbReference type="AlphaFoldDB" id="A0AAE3DQ11"/>
<evidence type="ECO:0000256" key="6">
    <source>
        <dbReference type="ARBA" id="ARBA00023136"/>
    </source>
</evidence>
<keyword evidence="5 7" id="KW-1133">Transmembrane helix</keyword>
<dbReference type="RefSeq" id="WP_227613974.1">
    <property type="nucleotide sequence ID" value="NZ_JAJEPR010000001.1"/>
</dbReference>
<evidence type="ECO:0000256" key="4">
    <source>
        <dbReference type="ARBA" id="ARBA00022692"/>
    </source>
</evidence>
<evidence type="ECO:0000256" key="2">
    <source>
        <dbReference type="ARBA" id="ARBA00022448"/>
    </source>
</evidence>
<feature type="transmembrane region" description="Helical" evidence="7">
    <location>
        <begin position="121"/>
        <end position="140"/>
    </location>
</feature>
<evidence type="ECO:0000256" key="1">
    <source>
        <dbReference type="ARBA" id="ARBA00004651"/>
    </source>
</evidence>
<keyword evidence="2 7" id="KW-0813">Transport</keyword>
<feature type="transmembrane region" description="Helical" evidence="7">
    <location>
        <begin position="152"/>
        <end position="172"/>
    </location>
</feature>
<protein>
    <submittedName>
        <fullName evidence="9">Carbohydrate ABC transporter permease</fullName>
    </submittedName>
</protein>
<dbReference type="Gene3D" id="1.10.3720.10">
    <property type="entry name" value="MetI-like"/>
    <property type="match status" value="1"/>
</dbReference>
<comment type="subcellular location">
    <subcellularLocation>
        <location evidence="1 7">Cell membrane</location>
        <topology evidence="1 7">Multi-pass membrane protein</topology>
    </subcellularLocation>
</comment>
<dbReference type="CDD" id="cd06261">
    <property type="entry name" value="TM_PBP2"/>
    <property type="match status" value="1"/>
</dbReference>
<evidence type="ECO:0000313" key="10">
    <source>
        <dbReference type="Proteomes" id="UP001197875"/>
    </source>
</evidence>
<gene>
    <name evidence="9" type="ORF">LKD71_00765</name>
</gene>
<evidence type="ECO:0000256" key="7">
    <source>
        <dbReference type="RuleBase" id="RU363032"/>
    </source>
</evidence>
<feature type="transmembrane region" description="Helical" evidence="7">
    <location>
        <begin position="81"/>
        <end position="109"/>
    </location>
</feature>
<keyword evidence="3" id="KW-1003">Cell membrane</keyword>
<dbReference type="SUPFAM" id="SSF161098">
    <property type="entry name" value="MetI-like"/>
    <property type="match status" value="1"/>
</dbReference>
<dbReference type="PROSITE" id="PS50928">
    <property type="entry name" value="ABC_TM1"/>
    <property type="match status" value="1"/>
</dbReference>
<evidence type="ECO:0000259" key="8">
    <source>
        <dbReference type="PROSITE" id="PS50928"/>
    </source>
</evidence>
<proteinExistence type="inferred from homology"/>
<dbReference type="InterPro" id="IPR035906">
    <property type="entry name" value="MetI-like_sf"/>
</dbReference>
<keyword evidence="6 7" id="KW-0472">Membrane</keyword>
<evidence type="ECO:0000313" key="9">
    <source>
        <dbReference type="EMBL" id="MCC2188363.1"/>
    </source>
</evidence>
<reference evidence="9 10" key="1">
    <citation type="submission" date="2021-10" db="EMBL/GenBank/DDBJ databases">
        <title>Anaerobic single-cell dispensing facilitates the cultivation of human gut bacteria.</title>
        <authorList>
            <person name="Afrizal A."/>
        </authorList>
    </citation>
    <scope>NUCLEOTIDE SEQUENCE [LARGE SCALE GENOMIC DNA]</scope>
    <source>
        <strain evidence="9 10">CLA-AA-H277</strain>
    </source>
</reference>
<dbReference type="GO" id="GO:0055085">
    <property type="term" value="P:transmembrane transport"/>
    <property type="evidence" value="ECO:0007669"/>
    <property type="project" value="InterPro"/>
</dbReference>
<feature type="transmembrane region" description="Helical" evidence="7">
    <location>
        <begin position="270"/>
        <end position="287"/>
    </location>
</feature>